<evidence type="ECO:0008006" key="3">
    <source>
        <dbReference type="Google" id="ProtNLM"/>
    </source>
</evidence>
<accession>A0ABX5Q1I9</accession>
<gene>
    <name evidence="1" type="ORF">LX97_00648</name>
</gene>
<name>A0ABX5Q1I9_9FLAO</name>
<keyword evidence="2" id="KW-1185">Reference proteome</keyword>
<sequence length="181" mass="21475">MHKHRTRKIFQRRMNEGLNIFDLIDSFSLDYSDIEIWVSDDRSFYLDYLKAIDITEKQDNFIKAYKRHLCNVSKACRKVNIHRSTYYDWKNKSDSFSNLVDSAREEMYDDIESILLNKIIVEGNTRLLMFYASTRMKDRGYGSTVIVKGDNRLIQGYSNKYSGMTIEQLDSKISELQDFKQ</sequence>
<reference evidence="1 2" key="1">
    <citation type="submission" date="2018-06" db="EMBL/GenBank/DDBJ databases">
        <title>Genomic Encyclopedia of Archaeal and Bacterial Type Strains, Phase II (KMG-II): from individual species to whole genera.</title>
        <authorList>
            <person name="Goeker M."/>
        </authorList>
    </citation>
    <scope>NUCLEOTIDE SEQUENCE [LARGE SCALE GENOMIC DNA]</scope>
    <source>
        <strain evidence="1 2">DSM 17205</strain>
    </source>
</reference>
<protein>
    <recommendedName>
        <fullName evidence="3">Homeodomain phBC6A51-type domain-containing protein</fullName>
    </recommendedName>
</protein>
<dbReference type="Proteomes" id="UP000248584">
    <property type="component" value="Unassembled WGS sequence"/>
</dbReference>
<evidence type="ECO:0000313" key="2">
    <source>
        <dbReference type="Proteomes" id="UP000248584"/>
    </source>
</evidence>
<dbReference type="EMBL" id="QKZR01000001">
    <property type="protein sequence ID" value="PZX43647.1"/>
    <property type="molecule type" value="Genomic_DNA"/>
</dbReference>
<organism evidence="1 2">
    <name type="scientific">Nonlabens dokdonensis</name>
    <dbReference type="NCBI Taxonomy" id="328515"/>
    <lineage>
        <taxon>Bacteria</taxon>
        <taxon>Pseudomonadati</taxon>
        <taxon>Bacteroidota</taxon>
        <taxon>Flavobacteriia</taxon>
        <taxon>Flavobacteriales</taxon>
        <taxon>Flavobacteriaceae</taxon>
        <taxon>Nonlabens</taxon>
    </lineage>
</organism>
<comment type="caution">
    <text evidence="1">The sequence shown here is derived from an EMBL/GenBank/DDBJ whole genome shotgun (WGS) entry which is preliminary data.</text>
</comment>
<evidence type="ECO:0000313" key="1">
    <source>
        <dbReference type="EMBL" id="PZX43647.1"/>
    </source>
</evidence>
<proteinExistence type="predicted"/>